<dbReference type="RefSeq" id="WP_248479380.1">
    <property type="nucleotide sequence ID" value="NZ_JALPRF010000004.1"/>
</dbReference>
<keyword evidence="1" id="KW-0812">Transmembrane</keyword>
<feature type="transmembrane region" description="Helical" evidence="1">
    <location>
        <begin position="60"/>
        <end position="82"/>
    </location>
</feature>
<protein>
    <submittedName>
        <fullName evidence="2">Uncharacterized protein</fullName>
    </submittedName>
</protein>
<feature type="transmembrane region" description="Helical" evidence="1">
    <location>
        <begin position="16"/>
        <end position="35"/>
    </location>
</feature>
<keyword evidence="1" id="KW-1133">Transmembrane helix</keyword>
<sequence length="156" mass="17231">MDGTNESGKATRSQSLYGLLALLGVLSVGGMQGGWHLMNDPSGQWLAVSPNRFTWLTTDFFLPGLFVFVFFGFTPLFLAYAIQVRLKWPLAESFLSDSGDHWAWAAAMGLATLLFIWTMALVMVVGFCTLYQVVDALMSLVILSFLLLPSVRRALN</sequence>
<dbReference type="EMBL" id="JALPRF010000004">
    <property type="protein sequence ID" value="MCK8494792.1"/>
    <property type="molecule type" value="Genomic_DNA"/>
</dbReference>
<organism evidence="2 3">
    <name type="scientific">Spirosoma liriopis</name>
    <dbReference type="NCBI Taxonomy" id="2937440"/>
    <lineage>
        <taxon>Bacteria</taxon>
        <taxon>Pseudomonadati</taxon>
        <taxon>Bacteroidota</taxon>
        <taxon>Cytophagia</taxon>
        <taxon>Cytophagales</taxon>
        <taxon>Cytophagaceae</taxon>
        <taxon>Spirosoma</taxon>
    </lineage>
</organism>
<proteinExistence type="predicted"/>
<gene>
    <name evidence="2" type="ORF">M0L20_23185</name>
</gene>
<reference evidence="2 3" key="1">
    <citation type="submission" date="2022-04" db="EMBL/GenBank/DDBJ databases">
        <title>Spirosoma sp. strain RP8 genome sequencing and assembly.</title>
        <authorList>
            <person name="Jung Y."/>
        </authorList>
    </citation>
    <scope>NUCLEOTIDE SEQUENCE [LARGE SCALE GENOMIC DNA]</scope>
    <source>
        <strain evidence="2 3">RP8</strain>
    </source>
</reference>
<evidence type="ECO:0000313" key="2">
    <source>
        <dbReference type="EMBL" id="MCK8494792.1"/>
    </source>
</evidence>
<name>A0ABT0HRI0_9BACT</name>
<evidence type="ECO:0000256" key="1">
    <source>
        <dbReference type="SAM" id="Phobius"/>
    </source>
</evidence>
<comment type="caution">
    <text evidence="2">The sequence shown here is derived from an EMBL/GenBank/DDBJ whole genome shotgun (WGS) entry which is preliminary data.</text>
</comment>
<keyword evidence="3" id="KW-1185">Reference proteome</keyword>
<dbReference type="Proteomes" id="UP001202180">
    <property type="component" value="Unassembled WGS sequence"/>
</dbReference>
<evidence type="ECO:0000313" key="3">
    <source>
        <dbReference type="Proteomes" id="UP001202180"/>
    </source>
</evidence>
<keyword evidence="1" id="KW-0472">Membrane</keyword>
<feature type="transmembrane region" description="Helical" evidence="1">
    <location>
        <begin position="130"/>
        <end position="148"/>
    </location>
</feature>
<feature type="transmembrane region" description="Helical" evidence="1">
    <location>
        <begin position="102"/>
        <end position="124"/>
    </location>
</feature>
<accession>A0ABT0HRI0</accession>